<feature type="domain" description="DNA-binding protein H-NS-like C-terminal" evidence="1">
    <location>
        <begin position="47"/>
        <end position="92"/>
    </location>
</feature>
<proteinExistence type="predicted"/>
<dbReference type="InterPro" id="IPR027444">
    <property type="entry name" value="H-NS_C_dom"/>
</dbReference>
<dbReference type="Gene3D" id="4.10.430.10">
    <property type="entry name" value="Histone-like protein H-NS, C-terminal domain"/>
    <property type="match status" value="1"/>
</dbReference>
<evidence type="ECO:0000259" key="1">
    <source>
        <dbReference type="SMART" id="SM00528"/>
    </source>
</evidence>
<dbReference type="InterPro" id="IPR037150">
    <property type="entry name" value="H-NS_C_dom_sf"/>
</dbReference>
<dbReference type="SUPFAM" id="SSF81273">
    <property type="entry name" value="H-NS histone-like proteins"/>
    <property type="match status" value="1"/>
</dbReference>
<keyword evidence="3" id="KW-1185">Reference proteome</keyword>
<gene>
    <name evidence="2" type="ORF">RPMA_16045</name>
</gene>
<evidence type="ECO:0000313" key="3">
    <source>
        <dbReference type="Proteomes" id="UP000682843"/>
    </source>
</evidence>
<dbReference type="EMBL" id="CP036498">
    <property type="protein sequence ID" value="QUS42444.1"/>
    <property type="molecule type" value="Genomic_DNA"/>
</dbReference>
<reference evidence="2 3" key="1">
    <citation type="submission" date="2019-02" db="EMBL/GenBank/DDBJ databases">
        <title>Emended description of the genus Rhodopseudomonas and description of Rhodopseudomonas albus sp. nov., a non-phototrophic, heavy-metal-tolerant bacterium isolated from garden soil.</title>
        <authorList>
            <person name="Bao Z."/>
            <person name="Cao W.W."/>
            <person name="Sato Y."/>
            <person name="Nishizawa T."/>
            <person name="Zhao J."/>
            <person name="Guo Y."/>
            <person name="Ohta H."/>
        </authorList>
    </citation>
    <scope>NUCLEOTIDE SEQUENCE [LARGE SCALE GENOMIC DNA]</scope>
    <source>
        <strain evidence="2 3">SK50-23</strain>
    </source>
</reference>
<evidence type="ECO:0000313" key="2">
    <source>
        <dbReference type="EMBL" id="QUS42444.1"/>
    </source>
</evidence>
<dbReference type="Pfam" id="PF00816">
    <property type="entry name" value="Histone_HNS"/>
    <property type="match status" value="1"/>
</dbReference>
<dbReference type="Proteomes" id="UP000682843">
    <property type="component" value="Chromosome"/>
</dbReference>
<name>A0ABX8AG08_9BRAD</name>
<dbReference type="SMART" id="SM00528">
    <property type="entry name" value="HNS"/>
    <property type="match status" value="1"/>
</dbReference>
<protein>
    <submittedName>
        <fullName evidence="2">H-NS histone family protein</fullName>
    </submittedName>
</protein>
<accession>A0ABX8AG08</accession>
<organism evidence="2 3">
    <name type="scientific">Tardiphaga alba</name>
    <dbReference type="NCBI Taxonomy" id="340268"/>
    <lineage>
        <taxon>Bacteria</taxon>
        <taxon>Pseudomonadati</taxon>
        <taxon>Pseudomonadota</taxon>
        <taxon>Alphaproteobacteria</taxon>
        <taxon>Hyphomicrobiales</taxon>
        <taxon>Nitrobacteraceae</taxon>
        <taxon>Tardiphaga</taxon>
    </lineage>
</organism>
<sequence>MSVDALWQLHEELRIVLAAKMAAQRQDMDDRLRDLEQFSAASQRAVTALRPKAGPFYRNPDQPSQVWSGRGLRPRWLVFQLASGRKLDEFRVEGQPCMSGTGNDPHGQISA</sequence>